<dbReference type="PANTHER" id="PTHR43663">
    <property type="entry name" value="CHROMATE TRANSPORT PROTEIN-RELATED"/>
    <property type="match status" value="1"/>
</dbReference>
<evidence type="ECO:0000256" key="1">
    <source>
        <dbReference type="ARBA" id="ARBA00004651"/>
    </source>
</evidence>
<evidence type="ECO:0000313" key="8">
    <source>
        <dbReference type="EMBL" id="MDY0404988.1"/>
    </source>
</evidence>
<organism evidence="8 9">
    <name type="scientific">Tigheibacillus jepli</name>
    <dbReference type="NCBI Taxonomy" id="3035914"/>
    <lineage>
        <taxon>Bacteria</taxon>
        <taxon>Bacillati</taxon>
        <taxon>Bacillota</taxon>
        <taxon>Bacilli</taxon>
        <taxon>Bacillales</taxon>
        <taxon>Bacillaceae</taxon>
        <taxon>Tigheibacillus</taxon>
    </lineage>
</organism>
<evidence type="ECO:0000256" key="5">
    <source>
        <dbReference type="ARBA" id="ARBA00022989"/>
    </source>
</evidence>
<dbReference type="RefSeq" id="WP_306066305.1">
    <property type="nucleotide sequence ID" value="NZ_JAROCA020000001.1"/>
</dbReference>
<name>A0ABU5CF82_9BACI</name>
<sequence length="179" mass="19694">MITLYWKIFWAHFISNLLGYGGGPATIPLLEHEVVDHYHWQTTAQFSEMVALGNALPGPIATKLAAYIGYDVGGIIGSIIALFATIAPSLIMMIALLGLLMRYKNSPKVKAMTQYVRPTIAVLLAVMTYDFFFQSYETAGLLHTLLIGVVGYFALEKWRISPVYVVLGALVYGAIFLGD</sequence>
<evidence type="ECO:0000313" key="9">
    <source>
        <dbReference type="Proteomes" id="UP001228376"/>
    </source>
</evidence>
<proteinExistence type="inferred from homology"/>
<dbReference type="EMBL" id="JAROCA020000001">
    <property type="protein sequence ID" value="MDY0404988.1"/>
    <property type="molecule type" value="Genomic_DNA"/>
</dbReference>
<dbReference type="Pfam" id="PF02417">
    <property type="entry name" value="Chromate_transp"/>
    <property type="match status" value="1"/>
</dbReference>
<keyword evidence="6 7" id="KW-0472">Membrane</keyword>
<comment type="caution">
    <text evidence="8">The sequence shown here is derived from an EMBL/GenBank/DDBJ whole genome shotgun (WGS) entry which is preliminary data.</text>
</comment>
<feature type="transmembrane region" description="Helical" evidence="7">
    <location>
        <begin position="75"/>
        <end position="103"/>
    </location>
</feature>
<reference evidence="8 9" key="1">
    <citation type="submission" date="2023-10" db="EMBL/GenBank/DDBJ databases">
        <title>179-bfca-hs.</title>
        <authorList>
            <person name="Miliotis G."/>
            <person name="Sengupta P."/>
            <person name="Hameed A."/>
            <person name="Chuvochina M."/>
            <person name="Mcdonagh F."/>
            <person name="Simpson A.C."/>
            <person name="Singh N.K."/>
            <person name="Rekha P.D."/>
            <person name="Raman K."/>
            <person name="Hugenholtz P."/>
            <person name="Venkateswaran K."/>
        </authorList>
    </citation>
    <scope>NUCLEOTIDE SEQUENCE [LARGE SCALE GENOMIC DNA]</scope>
    <source>
        <strain evidence="8 9">179-BFC-A-HS</strain>
    </source>
</reference>
<gene>
    <name evidence="8" type="ORF">P5G51_005850</name>
</gene>
<keyword evidence="5 7" id="KW-1133">Transmembrane helix</keyword>
<dbReference type="Proteomes" id="UP001228376">
    <property type="component" value="Unassembled WGS sequence"/>
</dbReference>
<dbReference type="InterPro" id="IPR003370">
    <property type="entry name" value="Chromate_transpt"/>
</dbReference>
<feature type="transmembrane region" description="Helical" evidence="7">
    <location>
        <begin position="138"/>
        <end position="155"/>
    </location>
</feature>
<protein>
    <submittedName>
        <fullName evidence="8">Chromate transporter</fullName>
    </submittedName>
</protein>
<dbReference type="InterPro" id="IPR052518">
    <property type="entry name" value="CHR_Transporter"/>
</dbReference>
<feature type="transmembrane region" description="Helical" evidence="7">
    <location>
        <begin position="115"/>
        <end position="132"/>
    </location>
</feature>
<accession>A0ABU5CF82</accession>
<comment type="subcellular location">
    <subcellularLocation>
        <location evidence="1">Cell membrane</location>
        <topology evidence="1">Multi-pass membrane protein</topology>
    </subcellularLocation>
</comment>
<keyword evidence="9" id="KW-1185">Reference proteome</keyword>
<comment type="similarity">
    <text evidence="2">Belongs to the chromate ion transporter (CHR) (TC 2.A.51) family.</text>
</comment>
<evidence type="ECO:0000256" key="3">
    <source>
        <dbReference type="ARBA" id="ARBA00022475"/>
    </source>
</evidence>
<keyword evidence="4 7" id="KW-0812">Transmembrane</keyword>
<evidence type="ECO:0000256" key="6">
    <source>
        <dbReference type="ARBA" id="ARBA00023136"/>
    </source>
</evidence>
<keyword evidence="3" id="KW-1003">Cell membrane</keyword>
<evidence type="ECO:0000256" key="7">
    <source>
        <dbReference type="SAM" id="Phobius"/>
    </source>
</evidence>
<dbReference type="PANTHER" id="PTHR43663:SF1">
    <property type="entry name" value="CHROMATE TRANSPORTER"/>
    <property type="match status" value="1"/>
</dbReference>
<feature type="transmembrane region" description="Helical" evidence="7">
    <location>
        <begin position="162"/>
        <end position="178"/>
    </location>
</feature>
<evidence type="ECO:0000256" key="4">
    <source>
        <dbReference type="ARBA" id="ARBA00022692"/>
    </source>
</evidence>
<evidence type="ECO:0000256" key="2">
    <source>
        <dbReference type="ARBA" id="ARBA00005262"/>
    </source>
</evidence>